<comment type="similarity">
    <text evidence="3">Belongs to the glycosyltransferase 9 family.</text>
</comment>
<reference evidence="6 7" key="1">
    <citation type="submission" date="2016-04" db="EMBL/GenBank/DDBJ databases">
        <title>Genome analysis of Thermosulfurimonas dismutans, the first thermophilic sulfur-disproportionating bacterium of the phylum Thermodesulfobacteria.</title>
        <authorList>
            <person name="Mardanov A.V."/>
            <person name="Beletsky A.V."/>
            <person name="Kadnikov V.V."/>
            <person name="Slobodkin A.I."/>
            <person name="Ravin N.V."/>
        </authorList>
    </citation>
    <scope>NUCLEOTIDE SEQUENCE [LARGE SCALE GENOMIC DNA]</scope>
    <source>
        <strain evidence="6 7">S95</strain>
    </source>
</reference>
<organism evidence="6 7">
    <name type="scientific">Thermosulfurimonas dismutans</name>
    <dbReference type="NCBI Taxonomy" id="999894"/>
    <lineage>
        <taxon>Bacteria</taxon>
        <taxon>Pseudomonadati</taxon>
        <taxon>Thermodesulfobacteriota</taxon>
        <taxon>Thermodesulfobacteria</taxon>
        <taxon>Thermodesulfobacteriales</taxon>
        <taxon>Thermodesulfobacteriaceae</taxon>
        <taxon>Thermosulfurimonas</taxon>
    </lineage>
</organism>
<dbReference type="CDD" id="cd03789">
    <property type="entry name" value="GT9_LPS_heptosyltransferase"/>
    <property type="match status" value="1"/>
</dbReference>
<dbReference type="NCBIfam" id="TIGR02195">
    <property type="entry name" value="heptsyl_trn_II"/>
    <property type="match status" value="1"/>
</dbReference>
<evidence type="ECO:0000256" key="2">
    <source>
        <dbReference type="ARBA" id="ARBA00022679"/>
    </source>
</evidence>
<evidence type="ECO:0000256" key="3">
    <source>
        <dbReference type="ARBA" id="ARBA00043995"/>
    </source>
</evidence>
<sequence length="323" mass="35506">MATLLVRLPNWLGDAVMATPVLKALAREGEFLVLGRPFLKPLFEVFPGVKGFIPLANGKLGIFRTAKAIRPYGFKRGLLLPNSFSSALIYFLAGIPERMGYPTDGRRYLLTKAVRPPRLKLHQRDYYLHLISSLGYEIRDRELELFIPEKMQVYTASLLSELPGPYAVLAPGAAYGPAKRWPPDRFRALAVEFIRRGFSVVVVGGPAERVAGEKILADLPHSRNLCGRTDLLAVSAVIAKAAVFVSNDSGLMHVAAALKRPQVAIFGSTDPEATGPLNPRAKIVKKDLPCSPCLKRTCKRGYICLTEISVEEVLEKALEVCNP</sequence>
<dbReference type="Gene3D" id="3.40.50.2000">
    <property type="entry name" value="Glycogen Phosphorylase B"/>
    <property type="match status" value="2"/>
</dbReference>
<evidence type="ECO:0000313" key="6">
    <source>
        <dbReference type="EMBL" id="OAQ21797.1"/>
    </source>
</evidence>
<dbReference type="OrthoDB" id="9797795at2"/>
<evidence type="ECO:0000256" key="5">
    <source>
        <dbReference type="ARBA" id="ARBA00047503"/>
    </source>
</evidence>
<dbReference type="Proteomes" id="UP000078390">
    <property type="component" value="Unassembled WGS sequence"/>
</dbReference>
<comment type="caution">
    <text evidence="6">The sequence shown here is derived from an EMBL/GenBank/DDBJ whole genome shotgun (WGS) entry which is preliminary data.</text>
</comment>
<name>A0A179D6X4_9BACT</name>
<dbReference type="AlphaFoldDB" id="A0A179D6X4"/>
<proteinExistence type="inferred from homology"/>
<dbReference type="InterPro" id="IPR002201">
    <property type="entry name" value="Glyco_trans_9"/>
</dbReference>
<dbReference type="PANTHER" id="PTHR30160">
    <property type="entry name" value="TETRAACYLDISACCHARIDE 4'-KINASE-RELATED"/>
    <property type="match status" value="1"/>
</dbReference>
<dbReference type="GO" id="GO:0005829">
    <property type="term" value="C:cytosol"/>
    <property type="evidence" value="ECO:0007669"/>
    <property type="project" value="TreeGrafter"/>
</dbReference>
<keyword evidence="2 6" id="KW-0808">Transferase</keyword>
<dbReference type="PANTHER" id="PTHR30160:SF7">
    <property type="entry name" value="ADP-HEPTOSE--LPS HEPTOSYLTRANSFERASE 2"/>
    <property type="match status" value="1"/>
</dbReference>
<dbReference type="STRING" id="999894.TDIS_0315"/>
<dbReference type="InterPro" id="IPR011910">
    <property type="entry name" value="RfaF"/>
</dbReference>
<comment type="catalytic activity">
    <reaction evidence="5">
        <text>an L-alpha-D-Hep-(1-&gt;5)-[alpha-Kdo-(2-&gt;4)]-alpha-Kdo-(2-&gt;6)-lipid A + ADP-L-glycero-beta-D-manno-heptose = an L-alpha-D-Hep-(1-&gt;3)-L-alpha-D-Hep-(1-&gt;5)-[alpha-Kdo-(2-&gt;4)]-alpha-Kdo-(2-&gt;6)-lipid A + ADP + H(+)</text>
        <dbReference type="Rhea" id="RHEA:74071"/>
        <dbReference type="ChEBI" id="CHEBI:15378"/>
        <dbReference type="ChEBI" id="CHEBI:61506"/>
        <dbReference type="ChEBI" id="CHEBI:193068"/>
        <dbReference type="ChEBI" id="CHEBI:193069"/>
        <dbReference type="ChEBI" id="CHEBI:456216"/>
        <dbReference type="EC" id="2.4.99.24"/>
    </reaction>
</comment>
<evidence type="ECO:0000256" key="4">
    <source>
        <dbReference type="ARBA" id="ARBA00044042"/>
    </source>
</evidence>
<keyword evidence="1 6" id="KW-0328">Glycosyltransferase</keyword>
<evidence type="ECO:0000256" key="1">
    <source>
        <dbReference type="ARBA" id="ARBA00022676"/>
    </source>
</evidence>
<evidence type="ECO:0000313" key="7">
    <source>
        <dbReference type="Proteomes" id="UP000078390"/>
    </source>
</evidence>
<keyword evidence="7" id="KW-1185">Reference proteome</keyword>
<dbReference type="EMBL" id="LWLG01000001">
    <property type="protein sequence ID" value="OAQ21797.1"/>
    <property type="molecule type" value="Genomic_DNA"/>
</dbReference>
<protein>
    <recommendedName>
        <fullName evidence="4">lipopolysaccharide heptosyltransferase II</fullName>
        <ecNumber evidence="4">2.4.99.24</ecNumber>
    </recommendedName>
</protein>
<dbReference type="Pfam" id="PF01075">
    <property type="entry name" value="Glyco_transf_9"/>
    <property type="match status" value="1"/>
</dbReference>
<dbReference type="PATRIC" id="fig|999894.6.peg.316"/>
<accession>A0A179D6X4</accession>
<gene>
    <name evidence="6" type="ORF">TDIS_0315</name>
</gene>
<dbReference type="SUPFAM" id="SSF53756">
    <property type="entry name" value="UDP-Glycosyltransferase/glycogen phosphorylase"/>
    <property type="match status" value="1"/>
</dbReference>
<dbReference type="GO" id="GO:0009244">
    <property type="term" value="P:lipopolysaccharide core region biosynthetic process"/>
    <property type="evidence" value="ECO:0007669"/>
    <property type="project" value="TreeGrafter"/>
</dbReference>
<dbReference type="GO" id="GO:0008713">
    <property type="term" value="F:ADP-heptose-lipopolysaccharide heptosyltransferase activity"/>
    <property type="evidence" value="ECO:0007669"/>
    <property type="project" value="UniProtKB-EC"/>
</dbReference>
<dbReference type="InterPro" id="IPR051199">
    <property type="entry name" value="LPS_LOS_Heptosyltrfase"/>
</dbReference>
<dbReference type="RefSeq" id="WP_068668580.1">
    <property type="nucleotide sequence ID" value="NZ_LWLG01000001.1"/>
</dbReference>
<dbReference type="EC" id="2.4.99.24" evidence="4"/>